<evidence type="ECO:0000313" key="6">
    <source>
        <dbReference type="EMBL" id="GCE13405.1"/>
    </source>
</evidence>
<dbReference type="InterPro" id="IPR041628">
    <property type="entry name" value="ChlI/MoxR_AAA_lid"/>
</dbReference>
<dbReference type="RefSeq" id="WP_218028931.1">
    <property type="nucleotide sequence ID" value="NZ_BIFR01000001.1"/>
</dbReference>
<evidence type="ECO:0000256" key="2">
    <source>
        <dbReference type="ARBA" id="ARBA00022840"/>
    </source>
</evidence>
<evidence type="ECO:0000256" key="3">
    <source>
        <dbReference type="ARBA" id="ARBA00061607"/>
    </source>
</evidence>
<feature type="region of interest" description="Disordered" evidence="4">
    <location>
        <begin position="1"/>
        <end position="44"/>
    </location>
</feature>
<dbReference type="InterPro" id="IPR027417">
    <property type="entry name" value="P-loop_NTPase"/>
</dbReference>
<accession>A0A402A2X9</accession>
<dbReference type="InterPro" id="IPR011703">
    <property type="entry name" value="ATPase_AAA-3"/>
</dbReference>
<evidence type="ECO:0000259" key="5">
    <source>
        <dbReference type="SMART" id="SM00382"/>
    </source>
</evidence>
<dbReference type="Gene3D" id="3.40.50.300">
    <property type="entry name" value="P-loop containing nucleotide triphosphate hydrolases"/>
    <property type="match status" value="1"/>
</dbReference>
<keyword evidence="1" id="KW-0547">Nucleotide-binding</keyword>
<dbReference type="InterPro" id="IPR003593">
    <property type="entry name" value="AAA+_ATPase"/>
</dbReference>
<dbReference type="Gene3D" id="1.10.8.80">
    <property type="entry name" value="Magnesium chelatase subunit I, C-Terminal domain"/>
    <property type="match status" value="1"/>
</dbReference>
<keyword evidence="7" id="KW-1185">Reference proteome</keyword>
<dbReference type="EMBL" id="BIFR01000001">
    <property type="protein sequence ID" value="GCE13405.1"/>
    <property type="molecule type" value="Genomic_DNA"/>
</dbReference>
<evidence type="ECO:0000256" key="4">
    <source>
        <dbReference type="SAM" id="MobiDB-lite"/>
    </source>
</evidence>
<proteinExistence type="inferred from homology"/>
<dbReference type="GO" id="GO:0016887">
    <property type="term" value="F:ATP hydrolysis activity"/>
    <property type="evidence" value="ECO:0007669"/>
    <property type="project" value="InterPro"/>
</dbReference>
<dbReference type="PANTHER" id="PTHR42759">
    <property type="entry name" value="MOXR FAMILY PROTEIN"/>
    <property type="match status" value="1"/>
</dbReference>
<dbReference type="PIRSF" id="PIRSF002849">
    <property type="entry name" value="AAA_ATPase_chaperone_MoxR_prd"/>
    <property type="match status" value="1"/>
</dbReference>
<evidence type="ECO:0000313" key="7">
    <source>
        <dbReference type="Proteomes" id="UP000287352"/>
    </source>
</evidence>
<name>A0A402A2X9_9CHLR</name>
<dbReference type="AlphaFoldDB" id="A0A402A2X9"/>
<gene>
    <name evidence="6" type="ORF">KTT_32640</name>
</gene>
<dbReference type="SUPFAM" id="SSF52540">
    <property type="entry name" value="P-loop containing nucleoside triphosphate hydrolases"/>
    <property type="match status" value="1"/>
</dbReference>
<comment type="similarity">
    <text evidence="3">Belongs to the MoxR family.</text>
</comment>
<dbReference type="PANTHER" id="PTHR42759:SF1">
    <property type="entry name" value="MAGNESIUM-CHELATASE SUBUNIT CHLD"/>
    <property type="match status" value="1"/>
</dbReference>
<dbReference type="GO" id="GO:0005524">
    <property type="term" value="F:ATP binding"/>
    <property type="evidence" value="ECO:0007669"/>
    <property type="project" value="UniProtKB-KW"/>
</dbReference>
<protein>
    <submittedName>
        <fullName evidence="6">ATPase</fullName>
    </submittedName>
</protein>
<dbReference type="Pfam" id="PF17863">
    <property type="entry name" value="AAA_lid_2"/>
    <property type="match status" value="1"/>
</dbReference>
<dbReference type="SMART" id="SM00382">
    <property type="entry name" value="AAA"/>
    <property type="match status" value="1"/>
</dbReference>
<comment type="caution">
    <text evidence="6">The sequence shown here is derived from an EMBL/GenBank/DDBJ whole genome shotgun (WGS) entry which is preliminary data.</text>
</comment>
<dbReference type="FunFam" id="3.40.50.300:FF:000640">
    <property type="entry name" value="MoxR family ATPase"/>
    <property type="match status" value="1"/>
</dbReference>
<reference evidence="7" key="1">
    <citation type="submission" date="2018-12" db="EMBL/GenBank/DDBJ databases">
        <title>Tengunoibacter tsumagoiensis gen. nov., sp. nov., Dictyobacter kobayashii sp. nov., D. alpinus sp. nov., and D. joshuensis sp. nov. and description of Dictyobacteraceae fam. nov. within the order Ktedonobacterales isolated from Tengu-no-mugimeshi.</title>
        <authorList>
            <person name="Wang C.M."/>
            <person name="Zheng Y."/>
            <person name="Sakai Y."/>
            <person name="Toyoda A."/>
            <person name="Minakuchi Y."/>
            <person name="Abe K."/>
            <person name="Yokota A."/>
            <person name="Yabe S."/>
        </authorList>
    </citation>
    <scope>NUCLEOTIDE SEQUENCE [LARGE SCALE GENOMIC DNA]</scope>
    <source>
        <strain evidence="7">Uno3</strain>
    </source>
</reference>
<sequence length="373" mass="41045">MASSDKRSFESNPYTTSDEPSELDQTPPTQDVEELSSPTTSEPDEKSIAEFMEISQQLEQELTRIVVGQERVIRELLLALLAGGHVLLEGVPGLGKTLLIRTLSDALSLKFSRIQFTPDLMPADIVGTTIVTEQADGTSGSTRVFSFQPGPIFANIVLADEINRATPKTQSALLEGMQERTVSVGDRTRNLPQPFFVLATQNPLEMEGTYPLPEAQLDRFLLKIIVNFPKAEDLLRIIDTTLGTSSPRAKTVATGEQLSHLITIARAVPVATTLKEYAVRMLLATHPDHEDAPEKVRRYVRYGASPRGLQALIMTAKVRALLEGRYNVSREDINAVAYPALRHRLMLNFDGLADGLTPEQLIETIIADLSGEK</sequence>
<feature type="compositionally biased region" description="Polar residues" evidence="4">
    <location>
        <begin position="10"/>
        <end position="29"/>
    </location>
</feature>
<dbReference type="CDD" id="cd00009">
    <property type="entry name" value="AAA"/>
    <property type="match status" value="1"/>
</dbReference>
<keyword evidence="2" id="KW-0067">ATP-binding</keyword>
<dbReference type="Pfam" id="PF07726">
    <property type="entry name" value="AAA_3"/>
    <property type="match status" value="1"/>
</dbReference>
<organism evidence="6 7">
    <name type="scientific">Tengunoibacter tsumagoiensis</name>
    <dbReference type="NCBI Taxonomy" id="2014871"/>
    <lineage>
        <taxon>Bacteria</taxon>
        <taxon>Bacillati</taxon>
        <taxon>Chloroflexota</taxon>
        <taxon>Ktedonobacteria</taxon>
        <taxon>Ktedonobacterales</taxon>
        <taxon>Dictyobacteraceae</taxon>
        <taxon>Tengunoibacter</taxon>
    </lineage>
</organism>
<dbReference type="InterPro" id="IPR050764">
    <property type="entry name" value="CbbQ/NirQ/NorQ/GpvN"/>
</dbReference>
<feature type="domain" description="AAA+ ATPase" evidence="5">
    <location>
        <begin position="82"/>
        <end position="230"/>
    </location>
</feature>
<dbReference type="Proteomes" id="UP000287352">
    <property type="component" value="Unassembled WGS sequence"/>
</dbReference>
<evidence type="ECO:0000256" key="1">
    <source>
        <dbReference type="ARBA" id="ARBA00022741"/>
    </source>
</evidence>